<evidence type="ECO:0000259" key="2">
    <source>
        <dbReference type="Pfam" id="PF20789"/>
    </source>
</evidence>
<evidence type="ECO:0008006" key="5">
    <source>
        <dbReference type="Google" id="ProtNLM"/>
    </source>
</evidence>
<evidence type="ECO:0000313" key="4">
    <source>
        <dbReference type="Proteomes" id="UP000468901"/>
    </source>
</evidence>
<dbReference type="Pfam" id="PF20789">
    <property type="entry name" value="4HBT_3C"/>
    <property type="match status" value="1"/>
</dbReference>
<accession>A0A6N6VN16</accession>
<dbReference type="Pfam" id="PF13622">
    <property type="entry name" value="4HBT_3"/>
    <property type="match status" value="1"/>
</dbReference>
<dbReference type="InterPro" id="IPR049450">
    <property type="entry name" value="ACOT8-like_C"/>
</dbReference>
<dbReference type="SUPFAM" id="SSF54637">
    <property type="entry name" value="Thioesterase/thiol ester dehydrase-isomerase"/>
    <property type="match status" value="1"/>
</dbReference>
<keyword evidence="4" id="KW-1185">Reference proteome</keyword>
<dbReference type="InterPro" id="IPR042171">
    <property type="entry name" value="Acyl-CoA_hotdog"/>
</dbReference>
<dbReference type="AlphaFoldDB" id="A0A6N6VN16"/>
<proteinExistence type="predicted"/>
<organism evidence="3 4">
    <name type="scientific">Parvibaculum sedimenti</name>
    <dbReference type="NCBI Taxonomy" id="2608632"/>
    <lineage>
        <taxon>Bacteria</taxon>
        <taxon>Pseudomonadati</taxon>
        <taxon>Pseudomonadota</taxon>
        <taxon>Alphaproteobacteria</taxon>
        <taxon>Hyphomicrobiales</taxon>
        <taxon>Parvibaculaceae</taxon>
        <taxon>Parvibaculum</taxon>
    </lineage>
</organism>
<dbReference type="InterPro" id="IPR029069">
    <property type="entry name" value="HotDog_dom_sf"/>
</dbReference>
<feature type="domain" description="Acyl-CoA thioesterase-like N-terminal HotDog" evidence="1">
    <location>
        <begin position="31"/>
        <end position="107"/>
    </location>
</feature>
<dbReference type="Gene3D" id="2.40.160.210">
    <property type="entry name" value="Acyl-CoA thioesterase, double hotdog domain"/>
    <property type="match status" value="1"/>
</dbReference>
<comment type="caution">
    <text evidence="3">The sequence shown here is derived from an EMBL/GenBank/DDBJ whole genome shotgun (WGS) entry which is preliminary data.</text>
</comment>
<dbReference type="InterPro" id="IPR049449">
    <property type="entry name" value="TesB_ACOT8-like_N"/>
</dbReference>
<name>A0A6N6VN16_9HYPH</name>
<gene>
    <name evidence="3" type="ORF">F2P47_00355</name>
</gene>
<reference evidence="3 4" key="1">
    <citation type="submission" date="2019-09" db="EMBL/GenBank/DDBJ databases">
        <title>Parvibaculum sedimenti sp. nov., isolated from sediment.</title>
        <authorList>
            <person name="Wang Y."/>
        </authorList>
    </citation>
    <scope>NUCLEOTIDE SEQUENCE [LARGE SCALE GENOMIC DNA]</scope>
    <source>
        <strain evidence="3 4">HXT-9</strain>
    </source>
</reference>
<dbReference type="RefSeq" id="WP_152214176.1">
    <property type="nucleotide sequence ID" value="NZ_WESC01000001.1"/>
</dbReference>
<dbReference type="CDD" id="cd03443">
    <property type="entry name" value="PaaI_thioesterase"/>
    <property type="match status" value="1"/>
</dbReference>
<sequence length="259" mass="28225">MNVIDTKLEPVFTRDGTFWLPHVEATGPFRGLHGGAVSGLVVAAMEERAREEDWGQAMTASVLILRPAPLERLETRIEVLRSGGRVAMLESSLWAGERLIAKATGAFVKPISLPEVSRVSAAPAPVDPSALPVWGARGPQNRTTFFDALDIRDDGNGMKWGRMKRPMVAFEAPMANLFAFADNGTPYWLSGTEFWPPTRWGFPNIDIAVHISRAPVGPWVGVEPGSDWRDNGLGLTDSKLYDEAGPLGRACQTVVLTPH</sequence>
<protein>
    <recommendedName>
        <fullName evidence="5">Thioesterase family protein</fullName>
    </recommendedName>
</protein>
<evidence type="ECO:0000259" key="1">
    <source>
        <dbReference type="Pfam" id="PF13622"/>
    </source>
</evidence>
<feature type="domain" description="Acyl-CoA thioesterase-like C-terminal" evidence="2">
    <location>
        <begin position="157"/>
        <end position="255"/>
    </location>
</feature>
<evidence type="ECO:0000313" key="3">
    <source>
        <dbReference type="EMBL" id="KAB7742622.1"/>
    </source>
</evidence>
<dbReference type="Proteomes" id="UP000468901">
    <property type="component" value="Unassembled WGS sequence"/>
</dbReference>
<dbReference type="EMBL" id="WESC01000001">
    <property type="protein sequence ID" value="KAB7742622.1"/>
    <property type="molecule type" value="Genomic_DNA"/>
</dbReference>